<dbReference type="AlphaFoldDB" id="A5BN37"/>
<gene>
    <name evidence="2" type="ORF">VITISV_033129</name>
</gene>
<dbReference type="PANTHER" id="PTHR46655:SF1">
    <property type="entry name" value="HISTONE-LYSINE N-METHYLTRANSFERASE ATXR3"/>
    <property type="match status" value="1"/>
</dbReference>
<sequence>MGSREDCPKGNVFVETALVDVYSKSGCMGIARQLFEKRMELCTLFASDFSSNGSKYRREELEVLRALPIYKMVTESYIQLRNQDLCMIPSGSFLKPCGECCLSYPTDSVESSLFRALVVPELQDQQILVKLGSPGFEGKPQAEQEDILIYLYMNWQDLQPLEGLQIDERVRALLKSFTFIPGRELETLGEVLQASFEHAQWEKLGAEGLSWHQLRIGGQPDQRIDRFFRYPEITSKEALDSRLSTFSDKDYAFAFGDFSDWYYLDGAGHEQWPSSFSELQSLVDQDSIQKHSSVLGKINKIWIPITFAADVPDAAVKIQPQNKPNPWNLVVDAIHKANYASRICHLCRPNREAKITAVEGQYQIGIYTVRQIQCGEEIIFDYNSVTESKKEYEVSVCLCGSQVCRMSYLNLTGEGAFQKVLKGCHGILDQYQLMSELYTLSAMLRKFIENHTRLSLGKTVLREGIDECHTENADTSSDEPRAIDAPDTKDLDVVVLKKELEEALGDLTEAKGERDRYMGKMQSLLCEVEALDQKREETQVPLDQEEQKSASLRKKLNVAVRKGKSLVQQRDSLKQA</sequence>
<dbReference type="InterPro" id="IPR001214">
    <property type="entry name" value="SET_dom"/>
</dbReference>
<protein>
    <recommendedName>
        <fullName evidence="1">SET domain-containing protein</fullName>
    </recommendedName>
</protein>
<name>A5BN37_VITVI</name>
<dbReference type="Pfam" id="PF00856">
    <property type="entry name" value="SET"/>
    <property type="match status" value="1"/>
</dbReference>
<dbReference type="ExpressionAtlas" id="A5BN37">
    <property type="expression patterns" value="baseline"/>
</dbReference>
<feature type="domain" description="SET" evidence="1">
    <location>
        <begin position="159"/>
        <end position="389"/>
    </location>
</feature>
<proteinExistence type="predicted"/>
<dbReference type="InterPro" id="IPR046341">
    <property type="entry name" value="SET_dom_sf"/>
</dbReference>
<dbReference type="OrthoDB" id="1745610at2759"/>
<dbReference type="SMART" id="SM00317">
    <property type="entry name" value="SET"/>
    <property type="match status" value="1"/>
</dbReference>
<reference evidence="2" key="1">
    <citation type="journal article" date="2007" name="PLoS ONE">
        <title>The first genome sequence of an elite grapevine cultivar (Pinot noir Vitis vinifera L.): coping with a highly heterozygous genome.</title>
        <authorList>
            <person name="Velasco R."/>
            <person name="Zharkikh A."/>
            <person name="Troggio M."/>
            <person name="Cartwright D.A."/>
            <person name="Cestaro A."/>
            <person name="Pruss D."/>
            <person name="Pindo M."/>
            <person name="FitzGerald L.M."/>
            <person name="Vezzulli S."/>
            <person name="Reid J."/>
            <person name="Malacarne G."/>
            <person name="Iliev D."/>
            <person name="Coppola G."/>
            <person name="Wardell B."/>
            <person name="Micheletti D."/>
            <person name="Macalma T."/>
            <person name="Facci M."/>
            <person name="Mitchell J.T."/>
            <person name="Perazzolli M."/>
            <person name="Eldredge G."/>
            <person name="Gatto P."/>
            <person name="Oyzerski R."/>
            <person name="Moretto M."/>
            <person name="Gutin N."/>
            <person name="Stefanini M."/>
            <person name="Chen Y."/>
            <person name="Segala C."/>
            <person name="Davenport C."/>
            <person name="Dematte L."/>
            <person name="Mraz A."/>
            <person name="Battilana J."/>
            <person name="Stormo K."/>
            <person name="Costa F."/>
            <person name="Tao Q."/>
            <person name="Si-Ammour A."/>
            <person name="Harkins T."/>
            <person name="Lackey A."/>
            <person name="Perbost C."/>
            <person name="Taillon B."/>
            <person name="Stella A."/>
            <person name="Solovyev V."/>
            <person name="Fawcett J.A."/>
            <person name="Sterck L."/>
            <person name="Vandepoele K."/>
            <person name="Grando S.M."/>
            <person name="Toppo S."/>
            <person name="Moser C."/>
            <person name="Lanchbury J."/>
            <person name="Bogden R."/>
            <person name="Skolnick M."/>
            <person name="Sgaramella V."/>
            <person name="Bhatnagar S.K."/>
            <person name="Fontana P."/>
            <person name="Gutin A."/>
            <person name="Van de Peer Y."/>
            <person name="Salamini F."/>
            <person name="Viola R."/>
        </authorList>
    </citation>
    <scope>NUCLEOTIDE SEQUENCE</scope>
</reference>
<dbReference type="Pfam" id="PF19633">
    <property type="entry name" value="SDG2_C"/>
    <property type="match status" value="1"/>
</dbReference>
<dbReference type="Gene3D" id="2.170.270.10">
    <property type="entry name" value="SET domain"/>
    <property type="match status" value="1"/>
</dbReference>
<dbReference type="InterPro" id="IPR045606">
    <property type="entry name" value="ATXR3_C"/>
</dbReference>
<organism evidence="2">
    <name type="scientific">Vitis vinifera</name>
    <name type="common">Grape</name>
    <dbReference type="NCBI Taxonomy" id="29760"/>
    <lineage>
        <taxon>Eukaryota</taxon>
        <taxon>Viridiplantae</taxon>
        <taxon>Streptophyta</taxon>
        <taxon>Embryophyta</taxon>
        <taxon>Tracheophyta</taxon>
        <taxon>Spermatophyta</taxon>
        <taxon>Magnoliopsida</taxon>
        <taxon>eudicotyledons</taxon>
        <taxon>Gunneridae</taxon>
        <taxon>Pentapetalae</taxon>
        <taxon>rosids</taxon>
        <taxon>Vitales</taxon>
        <taxon>Vitaceae</taxon>
        <taxon>Viteae</taxon>
        <taxon>Vitis</taxon>
    </lineage>
</organism>
<dbReference type="PANTHER" id="PTHR46655">
    <property type="entry name" value="HISTONE-LYSINE N-METHYLTRANSFERASE ATXR3"/>
    <property type="match status" value="1"/>
</dbReference>
<dbReference type="EMBL" id="AM465243">
    <property type="protein sequence ID" value="CAN61590.1"/>
    <property type="molecule type" value="Genomic_DNA"/>
</dbReference>
<evidence type="ECO:0000313" key="2">
    <source>
        <dbReference type="EMBL" id="CAN61590.1"/>
    </source>
</evidence>
<accession>A5BN37</accession>
<evidence type="ECO:0000259" key="1">
    <source>
        <dbReference type="SMART" id="SM00317"/>
    </source>
</evidence>
<dbReference type="SUPFAM" id="SSF82199">
    <property type="entry name" value="SET domain"/>
    <property type="match status" value="1"/>
</dbReference>